<dbReference type="CDD" id="cd00303">
    <property type="entry name" value="retropepsin_like"/>
    <property type="match status" value="1"/>
</dbReference>
<dbReference type="InterPro" id="IPR021109">
    <property type="entry name" value="Peptidase_aspartic_dom_sf"/>
</dbReference>
<evidence type="ECO:0000313" key="2">
    <source>
        <dbReference type="EMBL" id="GLJ59808.1"/>
    </source>
</evidence>
<dbReference type="Gene3D" id="2.40.70.10">
    <property type="entry name" value="Acid Proteases"/>
    <property type="match status" value="1"/>
</dbReference>
<proteinExistence type="predicted"/>
<organism evidence="2 3">
    <name type="scientific">Cryptomeria japonica</name>
    <name type="common">Japanese cedar</name>
    <name type="synonym">Cupressus japonica</name>
    <dbReference type="NCBI Taxonomy" id="3369"/>
    <lineage>
        <taxon>Eukaryota</taxon>
        <taxon>Viridiplantae</taxon>
        <taxon>Streptophyta</taxon>
        <taxon>Embryophyta</taxon>
        <taxon>Tracheophyta</taxon>
        <taxon>Spermatophyta</taxon>
        <taxon>Pinopsida</taxon>
        <taxon>Pinidae</taxon>
        <taxon>Conifers II</taxon>
        <taxon>Cupressales</taxon>
        <taxon>Cupressaceae</taxon>
        <taxon>Cryptomeria</taxon>
    </lineage>
</organism>
<evidence type="ECO:0000313" key="1">
    <source>
        <dbReference type="EMBL" id="GLJ59365.1"/>
    </source>
</evidence>
<reference evidence="2" key="1">
    <citation type="submission" date="2022-12" db="EMBL/GenBank/DDBJ databases">
        <title>Chromosome-Level Genome Assembly of Japanese Cedar (Cryptomeriajaponica D. Don).</title>
        <authorList>
            <person name="Fujino T."/>
            <person name="Yamaguchi K."/>
            <person name="Yokoyama T."/>
            <person name="Hamanaka T."/>
            <person name="Harazono Y."/>
            <person name="Kamada H."/>
            <person name="Kobayashi W."/>
            <person name="Ujino-Ihara T."/>
            <person name="Uchiyama K."/>
            <person name="Matsumoto A."/>
            <person name="Izuno A."/>
            <person name="Tsumura Y."/>
            <person name="Toyoda A."/>
            <person name="Shigenobu S."/>
            <person name="Moriguchi Y."/>
            <person name="Ueno S."/>
            <person name="Kasahara M."/>
        </authorList>
    </citation>
    <scope>NUCLEOTIDE SEQUENCE</scope>
</reference>
<sequence length="91" mass="10359">MDAQIHGYEVKDVMLDLGSDVNILPNKSWEMMGSPRLVYSFSLRLANQHRIYPIGRLENVEVNLGVVKTFADFEVIEVVDEKDTYPALLGF</sequence>
<accession>A0AAD3NUY9</accession>
<dbReference type="EMBL" id="BSEH01000860">
    <property type="protein sequence ID" value="GLJ59365.1"/>
    <property type="molecule type" value="Genomic_DNA"/>
</dbReference>
<evidence type="ECO:0000313" key="3">
    <source>
        <dbReference type="Proteomes" id="UP001234787"/>
    </source>
</evidence>
<dbReference type="EMBL" id="BSEH01001599">
    <property type="protein sequence ID" value="GLJ59808.1"/>
    <property type="molecule type" value="Genomic_DNA"/>
</dbReference>
<comment type="caution">
    <text evidence="2">The sequence shown here is derived from an EMBL/GenBank/DDBJ whole genome shotgun (WGS) entry which is preliminary data.</text>
</comment>
<name>A0AAD3NUY9_CRYJA</name>
<keyword evidence="3" id="KW-1185">Reference proteome</keyword>
<gene>
    <name evidence="1" type="ORF">SUGI_1505080</name>
    <name evidence="2" type="ORF">SUGI_1523900</name>
</gene>
<protein>
    <submittedName>
        <fullName evidence="2">Uncharacterized protein</fullName>
    </submittedName>
</protein>
<dbReference type="AlphaFoldDB" id="A0AAD3NUY9"/>
<dbReference type="Proteomes" id="UP001234787">
    <property type="component" value="Unassembled WGS sequence"/>
</dbReference>